<comment type="similarity">
    <text evidence="1">Belongs to the acetyltransferase family. RimI subfamily.</text>
</comment>
<dbReference type="InterPro" id="IPR000182">
    <property type="entry name" value="GNAT_dom"/>
</dbReference>
<evidence type="ECO:0000259" key="5">
    <source>
        <dbReference type="PROSITE" id="PS51186"/>
    </source>
</evidence>
<dbReference type="CDD" id="cd04301">
    <property type="entry name" value="NAT_SF"/>
    <property type="match status" value="1"/>
</dbReference>
<evidence type="ECO:0000256" key="4">
    <source>
        <dbReference type="ARBA" id="ARBA00023315"/>
    </source>
</evidence>
<dbReference type="PANTHER" id="PTHR43420">
    <property type="entry name" value="ACETYLTRANSFERASE"/>
    <property type="match status" value="1"/>
</dbReference>
<dbReference type="EMBL" id="BNCI01000001">
    <property type="protein sequence ID" value="GHF16230.1"/>
    <property type="molecule type" value="Genomic_DNA"/>
</dbReference>
<dbReference type="PANTHER" id="PTHR43420:SF12">
    <property type="entry name" value="N-ACETYLTRANSFERASE DOMAIN-CONTAINING PROTEIN"/>
    <property type="match status" value="1"/>
</dbReference>
<sequence>MTTSRMAYRLEPLDPANPYLMEIAASLHADAFIHVPDSVWTRDAFTKLMLGGGTIGWLALQDNDPLGILLVRTVLDEAEILTIGVARSAQKKGVASYLMHEGLKVLRSLGIQQVFLEVRRSNLAAQALYRSIHFEEISTRPNYYQNSDGSSEDALIFRLNYC</sequence>
<accession>A0A919E5J8</accession>
<feature type="domain" description="N-acetyltransferase" evidence="5">
    <location>
        <begin position="11"/>
        <end position="162"/>
    </location>
</feature>
<dbReference type="Proteomes" id="UP000630923">
    <property type="component" value="Unassembled WGS sequence"/>
</dbReference>
<gene>
    <name evidence="6" type="ORF">GCM10017044_08140</name>
</gene>
<keyword evidence="4" id="KW-0012">Acyltransferase</keyword>
<evidence type="ECO:0000256" key="2">
    <source>
        <dbReference type="ARBA" id="ARBA00022490"/>
    </source>
</evidence>
<dbReference type="SUPFAM" id="SSF55729">
    <property type="entry name" value="Acyl-CoA N-acyltransferases (Nat)"/>
    <property type="match status" value="1"/>
</dbReference>
<organism evidence="6 7">
    <name type="scientific">Kordiimonas sediminis</name>
    <dbReference type="NCBI Taxonomy" id="1735581"/>
    <lineage>
        <taxon>Bacteria</taxon>
        <taxon>Pseudomonadati</taxon>
        <taxon>Pseudomonadota</taxon>
        <taxon>Alphaproteobacteria</taxon>
        <taxon>Kordiimonadales</taxon>
        <taxon>Kordiimonadaceae</taxon>
        <taxon>Kordiimonas</taxon>
    </lineage>
</organism>
<evidence type="ECO:0000313" key="7">
    <source>
        <dbReference type="Proteomes" id="UP000630923"/>
    </source>
</evidence>
<dbReference type="InterPro" id="IPR006464">
    <property type="entry name" value="AcTrfase_RimI/Ard1"/>
</dbReference>
<dbReference type="RefSeq" id="WP_191250268.1">
    <property type="nucleotide sequence ID" value="NZ_BNCI01000001.1"/>
</dbReference>
<protein>
    <submittedName>
        <fullName evidence="6">Ribosomal-protein-alanine acetyltransferase</fullName>
    </submittedName>
</protein>
<reference evidence="6" key="2">
    <citation type="submission" date="2020-09" db="EMBL/GenBank/DDBJ databases">
        <authorList>
            <person name="Sun Q."/>
            <person name="Kim S."/>
        </authorList>
    </citation>
    <scope>NUCLEOTIDE SEQUENCE</scope>
    <source>
        <strain evidence="6">KCTC 42590</strain>
    </source>
</reference>
<name>A0A919E5J8_9PROT</name>
<evidence type="ECO:0000313" key="6">
    <source>
        <dbReference type="EMBL" id="GHF16230.1"/>
    </source>
</evidence>
<dbReference type="InterPro" id="IPR016181">
    <property type="entry name" value="Acyl_CoA_acyltransferase"/>
</dbReference>
<proteinExistence type="inferred from homology"/>
<dbReference type="NCBIfam" id="TIGR01575">
    <property type="entry name" value="rimI"/>
    <property type="match status" value="1"/>
</dbReference>
<keyword evidence="2" id="KW-0963">Cytoplasm</keyword>
<dbReference type="GO" id="GO:0008080">
    <property type="term" value="F:N-acetyltransferase activity"/>
    <property type="evidence" value="ECO:0007669"/>
    <property type="project" value="InterPro"/>
</dbReference>
<evidence type="ECO:0000256" key="3">
    <source>
        <dbReference type="ARBA" id="ARBA00022679"/>
    </source>
</evidence>
<evidence type="ECO:0000256" key="1">
    <source>
        <dbReference type="ARBA" id="ARBA00005395"/>
    </source>
</evidence>
<dbReference type="InterPro" id="IPR050680">
    <property type="entry name" value="YpeA/RimI_acetyltransf"/>
</dbReference>
<keyword evidence="7" id="KW-1185">Reference proteome</keyword>
<comment type="caution">
    <text evidence="6">The sequence shown here is derived from an EMBL/GenBank/DDBJ whole genome shotgun (WGS) entry which is preliminary data.</text>
</comment>
<dbReference type="Pfam" id="PF00583">
    <property type="entry name" value="Acetyltransf_1"/>
    <property type="match status" value="1"/>
</dbReference>
<keyword evidence="3" id="KW-0808">Transferase</keyword>
<dbReference type="AlphaFoldDB" id="A0A919E5J8"/>
<dbReference type="Gene3D" id="3.40.630.30">
    <property type="match status" value="1"/>
</dbReference>
<dbReference type="PROSITE" id="PS51186">
    <property type="entry name" value="GNAT"/>
    <property type="match status" value="1"/>
</dbReference>
<reference evidence="6" key="1">
    <citation type="journal article" date="2014" name="Int. J. Syst. Evol. Microbiol.">
        <title>Complete genome sequence of Corynebacterium casei LMG S-19264T (=DSM 44701T), isolated from a smear-ripened cheese.</title>
        <authorList>
            <consortium name="US DOE Joint Genome Institute (JGI-PGF)"/>
            <person name="Walter F."/>
            <person name="Albersmeier A."/>
            <person name="Kalinowski J."/>
            <person name="Ruckert C."/>
        </authorList>
    </citation>
    <scope>NUCLEOTIDE SEQUENCE</scope>
    <source>
        <strain evidence="6">KCTC 42590</strain>
    </source>
</reference>